<evidence type="ECO:0000313" key="1">
    <source>
        <dbReference type="EMBL" id="CAK6439426.1"/>
    </source>
</evidence>
<organism evidence="1 2">
    <name type="scientific">Pipistrellus nathusii</name>
    <name type="common">Nathusius' pipistrelle</name>
    <dbReference type="NCBI Taxonomy" id="59473"/>
    <lineage>
        <taxon>Eukaryota</taxon>
        <taxon>Metazoa</taxon>
        <taxon>Chordata</taxon>
        <taxon>Craniata</taxon>
        <taxon>Vertebrata</taxon>
        <taxon>Euteleostomi</taxon>
        <taxon>Mammalia</taxon>
        <taxon>Eutheria</taxon>
        <taxon>Laurasiatheria</taxon>
        <taxon>Chiroptera</taxon>
        <taxon>Yangochiroptera</taxon>
        <taxon>Vespertilionidae</taxon>
        <taxon>Pipistrellus</taxon>
    </lineage>
</organism>
<dbReference type="EMBL" id="OY882875">
    <property type="protein sequence ID" value="CAK6439426.1"/>
    <property type="molecule type" value="Genomic_DNA"/>
</dbReference>
<evidence type="ECO:0000313" key="2">
    <source>
        <dbReference type="Proteomes" id="UP001314169"/>
    </source>
</evidence>
<keyword evidence="2" id="KW-1185">Reference proteome</keyword>
<reference evidence="1" key="1">
    <citation type="submission" date="2023-12" db="EMBL/GenBank/DDBJ databases">
        <authorList>
            <person name="Brown T."/>
        </authorList>
    </citation>
    <scope>NUCLEOTIDE SEQUENCE</scope>
</reference>
<sequence>MPAPHALTSLLPTQALPSPLPPDLLLIIAEQGEGMMSGPLCEHLSLGVPTSGSQSLEPADAGHPGPQCCLGNPSVSSVHLPCQHLMFLPNSESLVTPGGQLAAPGLPAPGISTRDISPSPQSLSWERTFRYCPPVSCLWVWEEISRVEPSPSSSAPEAWQ</sequence>
<accession>A0ABN9ZMA4</accession>
<name>A0ABN9ZMA4_PIPNA</name>
<dbReference type="Proteomes" id="UP001314169">
    <property type="component" value="Chromosome 18"/>
</dbReference>
<protein>
    <submittedName>
        <fullName evidence="1">Uncharacterized protein</fullName>
    </submittedName>
</protein>
<gene>
    <name evidence="1" type="ORF">MPIPNATIZW_LOCUS7732</name>
</gene>
<proteinExistence type="predicted"/>